<dbReference type="InterPro" id="IPR011969">
    <property type="entry name" value="Clan_AA_Asp_peptidase_C"/>
</dbReference>
<dbReference type="SUPFAM" id="SSF50630">
    <property type="entry name" value="Acid proteases"/>
    <property type="match status" value="1"/>
</dbReference>
<protein>
    <submittedName>
        <fullName evidence="2">TIGR02281 family clan AA aspartic protease</fullName>
    </submittedName>
</protein>
<dbReference type="GO" id="GO:0006508">
    <property type="term" value="P:proteolysis"/>
    <property type="evidence" value="ECO:0007669"/>
    <property type="project" value="UniProtKB-KW"/>
</dbReference>
<dbReference type="PROSITE" id="PS00141">
    <property type="entry name" value="ASP_PROTEASE"/>
    <property type="match status" value="1"/>
</dbReference>
<evidence type="ECO:0000256" key="1">
    <source>
        <dbReference type="SAM" id="Phobius"/>
    </source>
</evidence>
<dbReference type="CDD" id="cd05483">
    <property type="entry name" value="retropepsin_like_bacteria"/>
    <property type="match status" value="1"/>
</dbReference>
<dbReference type="NCBIfam" id="TIGR02281">
    <property type="entry name" value="clan_AA_DTGA"/>
    <property type="match status" value="1"/>
</dbReference>
<feature type="transmembrane region" description="Helical" evidence="1">
    <location>
        <begin position="16"/>
        <end position="36"/>
    </location>
</feature>
<comment type="caution">
    <text evidence="2">The sequence shown here is derived from an EMBL/GenBank/DDBJ whole genome shotgun (WGS) entry which is preliminary data.</text>
</comment>
<dbReference type="EMBL" id="NVUL01000003">
    <property type="protein sequence ID" value="PCI81901.1"/>
    <property type="molecule type" value="Genomic_DNA"/>
</dbReference>
<keyword evidence="1" id="KW-0812">Transmembrane</keyword>
<evidence type="ECO:0000313" key="3">
    <source>
        <dbReference type="Proteomes" id="UP000218767"/>
    </source>
</evidence>
<dbReference type="Gene3D" id="2.40.70.10">
    <property type="entry name" value="Acid Proteases"/>
    <property type="match status" value="1"/>
</dbReference>
<dbReference type="AlphaFoldDB" id="A0A2A4XI00"/>
<proteinExistence type="predicted"/>
<keyword evidence="2" id="KW-0378">Hydrolase</keyword>
<evidence type="ECO:0000313" key="2">
    <source>
        <dbReference type="EMBL" id="PCI81901.1"/>
    </source>
</evidence>
<dbReference type="InterPro" id="IPR034122">
    <property type="entry name" value="Retropepsin-like_bacterial"/>
</dbReference>
<gene>
    <name evidence="2" type="ORF">COB20_01180</name>
</gene>
<accession>A0A2A4XI00</accession>
<organism evidence="2 3">
    <name type="scientific">SAR86 cluster bacterium</name>
    <dbReference type="NCBI Taxonomy" id="2030880"/>
    <lineage>
        <taxon>Bacteria</taxon>
        <taxon>Pseudomonadati</taxon>
        <taxon>Pseudomonadota</taxon>
        <taxon>Gammaproteobacteria</taxon>
        <taxon>SAR86 cluster</taxon>
    </lineage>
</organism>
<sequence>MSSPATGNKNPPGKRIGQGMLIFSFVLGLGGLTFFFEDQIQQQANPNQNPPSIELNSGIREVVLQQNRQGHYVASGTVNNVPVLFLLDTGATDVAIPESIALAAGLQRGNSSRASTANGVVTVYSTRVAQLTLGNIVLEDVSASITTSMVGDTILLGMSALRQIEFSQRGGELTLRHYPES</sequence>
<name>A0A2A4XI00_9GAMM</name>
<reference evidence="3" key="1">
    <citation type="submission" date="2017-08" db="EMBL/GenBank/DDBJ databases">
        <title>A dynamic microbial community with high functional redundancy inhabits the cold, oxic subseafloor aquifer.</title>
        <authorList>
            <person name="Tully B.J."/>
            <person name="Wheat C.G."/>
            <person name="Glazer B.T."/>
            <person name="Huber J.A."/>
        </authorList>
    </citation>
    <scope>NUCLEOTIDE SEQUENCE [LARGE SCALE GENOMIC DNA]</scope>
</reference>
<dbReference type="GO" id="GO:0004190">
    <property type="term" value="F:aspartic-type endopeptidase activity"/>
    <property type="evidence" value="ECO:0007669"/>
    <property type="project" value="InterPro"/>
</dbReference>
<keyword evidence="2" id="KW-0645">Protease</keyword>
<dbReference type="InterPro" id="IPR001969">
    <property type="entry name" value="Aspartic_peptidase_AS"/>
</dbReference>
<dbReference type="Proteomes" id="UP000218767">
    <property type="component" value="Unassembled WGS sequence"/>
</dbReference>
<dbReference type="InterPro" id="IPR021109">
    <property type="entry name" value="Peptidase_aspartic_dom_sf"/>
</dbReference>
<dbReference type="Pfam" id="PF13975">
    <property type="entry name" value="gag-asp_proteas"/>
    <property type="match status" value="1"/>
</dbReference>
<keyword evidence="1" id="KW-0472">Membrane</keyword>
<keyword evidence="1" id="KW-1133">Transmembrane helix</keyword>